<feature type="non-terminal residue" evidence="1">
    <location>
        <position position="1"/>
    </location>
</feature>
<feature type="non-terminal residue" evidence="1">
    <location>
        <position position="154"/>
    </location>
</feature>
<dbReference type="AlphaFoldDB" id="X1JXR2"/>
<gene>
    <name evidence="1" type="ORF">S03H2_68747</name>
</gene>
<dbReference type="EMBL" id="BARU01045257">
    <property type="protein sequence ID" value="GAH86185.1"/>
    <property type="molecule type" value="Genomic_DNA"/>
</dbReference>
<proteinExistence type="predicted"/>
<evidence type="ECO:0000313" key="1">
    <source>
        <dbReference type="EMBL" id="GAH86185.1"/>
    </source>
</evidence>
<reference evidence="1" key="1">
    <citation type="journal article" date="2014" name="Front. Microbiol.">
        <title>High frequency of phylogenetically diverse reductive dehalogenase-homologous genes in deep subseafloor sedimentary metagenomes.</title>
        <authorList>
            <person name="Kawai M."/>
            <person name="Futagami T."/>
            <person name="Toyoda A."/>
            <person name="Takaki Y."/>
            <person name="Nishi S."/>
            <person name="Hori S."/>
            <person name="Arai W."/>
            <person name="Tsubouchi T."/>
            <person name="Morono Y."/>
            <person name="Uchiyama I."/>
            <person name="Ito T."/>
            <person name="Fujiyama A."/>
            <person name="Inagaki F."/>
            <person name="Takami H."/>
        </authorList>
    </citation>
    <scope>NUCLEOTIDE SEQUENCE</scope>
    <source>
        <strain evidence="1">Expedition CK06-06</strain>
    </source>
</reference>
<accession>X1JXR2</accession>
<name>X1JXR2_9ZZZZ</name>
<comment type="caution">
    <text evidence="1">The sequence shown here is derived from an EMBL/GenBank/DDBJ whole genome shotgun (WGS) entry which is preliminary data.</text>
</comment>
<protein>
    <submittedName>
        <fullName evidence="1">Uncharacterized protein</fullName>
    </submittedName>
</protein>
<sequence>IMPNQLITAPSFDAETLGGYNLAQVRDHTPKIHTHVEANITDLIHDAQKVKGVIIDDTDIADQKVLAYDSGTERIVYIEPAPSGAAIASIQYADIAMSSSQAEKDETITEVDVTKSVCYLLGLHPSSQNIPAAYTVAWLYNSTTVRVARSEHYS</sequence>
<organism evidence="1">
    <name type="scientific">marine sediment metagenome</name>
    <dbReference type="NCBI Taxonomy" id="412755"/>
    <lineage>
        <taxon>unclassified sequences</taxon>
        <taxon>metagenomes</taxon>
        <taxon>ecological metagenomes</taxon>
    </lineage>
</organism>